<feature type="chain" id="PRO_5045066935" evidence="2">
    <location>
        <begin position="26"/>
        <end position="522"/>
    </location>
</feature>
<dbReference type="PROSITE" id="PS50234">
    <property type="entry name" value="VWFA"/>
    <property type="match status" value="1"/>
</dbReference>
<dbReference type="SUPFAM" id="SSF53300">
    <property type="entry name" value="vWA-like"/>
    <property type="match status" value="1"/>
</dbReference>
<dbReference type="RefSeq" id="WP_166824814.1">
    <property type="nucleotide sequence ID" value="NZ_JAAOLX010000004.1"/>
</dbReference>
<dbReference type="InterPro" id="IPR002035">
    <property type="entry name" value="VWF_A"/>
</dbReference>
<evidence type="ECO:0000259" key="3">
    <source>
        <dbReference type="PROSITE" id="PS50234"/>
    </source>
</evidence>
<dbReference type="SMART" id="SM00327">
    <property type="entry name" value="VWA"/>
    <property type="match status" value="1"/>
</dbReference>
<evidence type="ECO:0000256" key="1">
    <source>
        <dbReference type="ARBA" id="ARBA00022729"/>
    </source>
</evidence>
<dbReference type="InterPro" id="IPR036465">
    <property type="entry name" value="vWFA_dom_sf"/>
</dbReference>
<keyword evidence="5" id="KW-1185">Reference proteome</keyword>
<evidence type="ECO:0000256" key="2">
    <source>
        <dbReference type="SAM" id="SignalP"/>
    </source>
</evidence>
<dbReference type="PROSITE" id="PS51257">
    <property type="entry name" value="PROKAR_LIPOPROTEIN"/>
    <property type="match status" value="1"/>
</dbReference>
<feature type="domain" description="VWFA" evidence="3">
    <location>
        <begin position="329"/>
        <end position="522"/>
    </location>
</feature>
<name>A0ABX0KV48_9NEIS</name>
<dbReference type="Gene3D" id="3.40.50.410">
    <property type="entry name" value="von Willebrand factor, type A domain"/>
    <property type="match status" value="1"/>
</dbReference>
<dbReference type="SUPFAM" id="SSF53850">
    <property type="entry name" value="Periplasmic binding protein-like II"/>
    <property type="match status" value="1"/>
</dbReference>
<dbReference type="Pfam" id="PF00092">
    <property type="entry name" value="VWA"/>
    <property type="match status" value="1"/>
</dbReference>
<dbReference type="EMBL" id="JAAOLX010000004">
    <property type="protein sequence ID" value="NHQ86235.1"/>
    <property type="molecule type" value="Genomic_DNA"/>
</dbReference>
<accession>A0ABX0KV48</accession>
<dbReference type="Gene3D" id="3.40.190.10">
    <property type="entry name" value="Periplasmic binding protein-like II"/>
    <property type="match status" value="2"/>
</dbReference>
<comment type="caution">
    <text evidence="4">The sequence shown here is derived from an EMBL/GenBank/DDBJ whole genome shotgun (WGS) entry which is preliminary data.</text>
</comment>
<feature type="signal peptide" evidence="2">
    <location>
        <begin position="1"/>
        <end position="25"/>
    </location>
</feature>
<protein>
    <submittedName>
        <fullName evidence="4">VWA domain-containing protein</fullName>
    </submittedName>
</protein>
<dbReference type="Proteomes" id="UP000712570">
    <property type="component" value="Unassembled WGS sequence"/>
</dbReference>
<dbReference type="Pfam" id="PF13531">
    <property type="entry name" value="SBP_bac_11"/>
    <property type="match status" value="1"/>
</dbReference>
<dbReference type="PANTHER" id="PTHR30006">
    <property type="entry name" value="THIAMINE-BINDING PERIPLASMIC PROTEIN-RELATED"/>
    <property type="match status" value="1"/>
</dbReference>
<reference evidence="4 5" key="1">
    <citation type="submission" date="2020-03" db="EMBL/GenBank/DDBJ databases">
        <title>Draft genome sequence of environmentally isolated violet-colored cultures.</title>
        <authorList>
            <person name="Wilson H.S."/>
        </authorList>
    </citation>
    <scope>NUCLEOTIDE SEQUENCE [LARGE SCALE GENOMIC DNA]</scope>
    <source>
        <strain evidence="4 5">HSC-16F04</strain>
    </source>
</reference>
<sequence>MRKTFALLLASLLLLTACEKTPQMAALLNDDALTVLAGSELKDIEPLLPQITAATGIKLKLKYAGTLDAVEQIQSGAEYDFAWLASNKYALLTPAAKARIKASERTMISPVVLGLKTYKAKALGWADPDKAPSWRDIADAAGAGKLHFAMSSPASSNTGFAAILGLASAVAGKGDALELKDIDFKTLTAFAKAQSLTAGSSGWLAEVYEKEAANLDGIVNYASVLHGMNSRLKEPLTLIYPKDGVITADYPFMLLKESQRAAYDKLVAYLKGAEFQQAMNKASYRQPVNASVKPIIASQDYFELAFPAKLEVVDGLLDAYLNTLRRPADSTFVVDVSGSMQGQRIEQLRYSLTGLAGSDSSLSGRYTKLRDRERIALLRFSDHVEDQQLWSLSSDKASNAKLLQAFSDYASQLQTTGGTAIYTAAKAAYEAALLRQSKDPDRVYSLLLMTDGINNDGMTLEEFKQWFSTLQPRQQHIRIFAVLFGEAKSEELEVLTQASGGRVFDANKAGLQAAFKDIRGYQ</sequence>
<gene>
    <name evidence="4" type="ORF">HA050_08910</name>
</gene>
<evidence type="ECO:0000313" key="5">
    <source>
        <dbReference type="Proteomes" id="UP000712570"/>
    </source>
</evidence>
<organism evidence="4 5">
    <name type="scientific">Iodobacter violaceini</name>
    <dbReference type="NCBI Taxonomy" id="3044271"/>
    <lineage>
        <taxon>Bacteria</taxon>
        <taxon>Pseudomonadati</taxon>
        <taxon>Pseudomonadota</taxon>
        <taxon>Betaproteobacteria</taxon>
        <taxon>Neisseriales</taxon>
        <taxon>Chitinibacteraceae</taxon>
        <taxon>Iodobacter</taxon>
    </lineage>
</organism>
<evidence type="ECO:0000313" key="4">
    <source>
        <dbReference type="EMBL" id="NHQ86235.1"/>
    </source>
</evidence>
<keyword evidence="1 2" id="KW-0732">Signal</keyword>
<proteinExistence type="predicted"/>